<dbReference type="Proteomes" id="UP001472866">
    <property type="component" value="Chromosome 01"/>
</dbReference>
<accession>A0A7S3FL61</accession>
<dbReference type="EMBL" id="CP151501">
    <property type="protein sequence ID" value="WZN59347.1"/>
    <property type="molecule type" value="Genomic_DNA"/>
</dbReference>
<keyword evidence="8" id="KW-1185">Reference proteome</keyword>
<dbReference type="SUPFAM" id="SSF48371">
    <property type="entry name" value="ARM repeat"/>
    <property type="match status" value="2"/>
</dbReference>
<keyword evidence="3" id="KW-0833">Ubl conjugation pathway</keyword>
<evidence type="ECO:0000256" key="1">
    <source>
        <dbReference type="ARBA" id="ARBA00007657"/>
    </source>
</evidence>
<dbReference type="GO" id="GO:0010265">
    <property type="term" value="P:SCF complex assembly"/>
    <property type="evidence" value="ECO:0007669"/>
    <property type="project" value="InterPro"/>
</dbReference>
<dbReference type="Pfam" id="PF25782">
    <property type="entry name" value="TPR_CAND1"/>
    <property type="match status" value="1"/>
</dbReference>
<feature type="region of interest" description="Disordered" evidence="4">
    <location>
        <begin position="350"/>
        <end position="407"/>
    </location>
</feature>
<reference evidence="6" key="1">
    <citation type="submission" date="2021-01" db="EMBL/GenBank/DDBJ databases">
        <authorList>
            <person name="Corre E."/>
            <person name="Pelletier E."/>
            <person name="Niang G."/>
            <person name="Scheremetjew M."/>
            <person name="Finn R."/>
            <person name="Kale V."/>
            <person name="Holt S."/>
            <person name="Cochrane G."/>
            <person name="Meng A."/>
            <person name="Brown T."/>
            <person name="Cohen L."/>
        </authorList>
    </citation>
    <scope>NUCLEOTIDE SEQUENCE</scope>
    <source>
        <strain evidence="6">RCC1871</strain>
    </source>
</reference>
<dbReference type="EMBL" id="HBHZ01000776">
    <property type="protein sequence ID" value="CAE0187547.1"/>
    <property type="molecule type" value="Transcribed_RNA"/>
</dbReference>
<evidence type="ECO:0000259" key="5">
    <source>
        <dbReference type="Pfam" id="PF08623"/>
    </source>
</evidence>
<reference evidence="7 8" key="2">
    <citation type="submission" date="2024-03" db="EMBL/GenBank/DDBJ databases">
        <title>Complete genome sequence of the green alga Chloropicon roscoffensis RCC1871.</title>
        <authorList>
            <person name="Lemieux C."/>
            <person name="Pombert J.-F."/>
            <person name="Otis C."/>
            <person name="Turmel M."/>
        </authorList>
    </citation>
    <scope>NUCLEOTIDE SEQUENCE [LARGE SCALE GENOMIC DNA]</scope>
    <source>
        <strain evidence="7 8">RCC1871</strain>
    </source>
</reference>
<organism evidence="6">
    <name type="scientific">Chloropicon roscoffensis</name>
    <dbReference type="NCBI Taxonomy" id="1461544"/>
    <lineage>
        <taxon>Eukaryota</taxon>
        <taxon>Viridiplantae</taxon>
        <taxon>Chlorophyta</taxon>
        <taxon>Chloropicophyceae</taxon>
        <taxon>Chloropicales</taxon>
        <taxon>Chloropicaceae</taxon>
        <taxon>Chloropicon</taxon>
    </lineage>
</organism>
<feature type="compositionally biased region" description="Acidic residues" evidence="4">
    <location>
        <begin position="380"/>
        <end position="407"/>
    </location>
</feature>
<dbReference type="Pfam" id="PF08623">
    <property type="entry name" value="TIP120"/>
    <property type="match status" value="1"/>
</dbReference>
<keyword evidence="2" id="KW-0677">Repeat</keyword>
<name>A0A7S3FL61_9CHLO</name>
<dbReference type="InterPro" id="IPR011989">
    <property type="entry name" value="ARM-like"/>
</dbReference>
<evidence type="ECO:0000256" key="4">
    <source>
        <dbReference type="SAM" id="MobiDB-lite"/>
    </source>
</evidence>
<evidence type="ECO:0000256" key="2">
    <source>
        <dbReference type="ARBA" id="ARBA00022737"/>
    </source>
</evidence>
<dbReference type="InterPro" id="IPR016024">
    <property type="entry name" value="ARM-type_fold"/>
</dbReference>
<evidence type="ECO:0000313" key="6">
    <source>
        <dbReference type="EMBL" id="CAE0187547.1"/>
    </source>
</evidence>
<evidence type="ECO:0000256" key="3">
    <source>
        <dbReference type="ARBA" id="ARBA00022786"/>
    </source>
</evidence>
<feature type="domain" description="TATA-binding protein interacting (TIP20)" evidence="5">
    <location>
        <begin position="1186"/>
        <end position="1265"/>
    </location>
</feature>
<dbReference type="InterPro" id="IPR013932">
    <property type="entry name" value="TATA-bd_TIP120"/>
</dbReference>
<sequence length="1287" mass="138602">MSRSYGNGSRSDLGGLIEKLSSPDKDLRYMAVSDLYKELKQPGFSCTATLEASLCEWILKKTEDPSSDVCGLATKCLAPLLSYASDANARMLVASLCNNQRKGTTSSGGSSLFKSVSLKTLIAEVPAAEGKASSVLADEAAPRMIEVMKSSGEQKGGASAIGESLDILSDLVKKFYFHKWSSHPDIASILLDIFSSPSSDAFVRKKCTACVAALAPHLDDAQLAKVVATCVESLCAAPLGGGAYTLGRVQSSLLRSQVNCVASLVTSVGSRQGLALAEALPRLTELCERHEEEQEDCDDTEALCDLREACLHCFEAFVSGVRGLDASHEGSHRRITSLCVSYASYDPNYAHDEMDVDDEDEENQQGESMDTGENGGGGVADDEDDEDDDFGGSDYDDDGAYSDDDDDTSWKCRKAAVQCLVAVVRAFPHRLAEIFEVAFDALVAQLKDRDESVRCEVICGVQAFLAALAERSKAGDGACAGACAQVVNGKVARVAKGALKELSQRGGASRVKLGYIGLLRDLAQAPGVTLLPHASDLLKHVQGLINDPNLETNVKVEAFGLLQGLFHLSEENAYNTKALKELLSTLLTSAEQKSFKVSAAAFQTMHRALELIYRKWDSVYENVIVDIYDMAYAQVIQADIDQEVREEAIKSLGLLLSLFPSHLPGRSDKALVALYDRTVSESTRIPAVKTLAKIASSGQVDMSCIAERLEADLSSYLRKADHNLRVSALSTLATLVETGRLAGDPEVLVKNVSGLISDADVPLASSSIHVLCSLMSMRGKQSVEVVVHHAQPMVLALIRSPLVQGTLAEPLQAFFSSLASLLTVKRCKDLLASVEQIGAEPGAKQQVRKTAAKCIASVCQSSKGKGSKSADYAARSVEAASSGDGGDPGTVLALFCVAEIGRALDLAAIDGTSAVVLGCLESPSEGVRAAASYALGCLCSRSPDHYLPVVFEHTERKPKLGYLLLLSLKEVLASAGELTADHVSRVRDFLLLRCETDEEAMRIICAECLGHLVLLDPRNLVPELAQVCSSEVAERRECCVAAYRDAVNSDRIAGHEEVVLGRGVLEAFLFRMGDTDPRVRKASILLLNVLLHAHIGAVGPLLPTSLSLLHKCFEFDPNSLREVMLGPFKQIVDDLLVVRRAAFECALAAVNKCFDAISPEADAFLDLVISGATDHYDISKTSHLTLSDHYSMKMTCFGILSKLCEVCPAVCVKKASAILPPLYKTLIYKLKSDAVKQETERLEEVQNACMRCVKSLSRVPGMQDTEMFGKLMISFNRNEELLRKYRA</sequence>
<comment type="similarity">
    <text evidence="1">Belongs to the CAND family.</text>
</comment>
<dbReference type="PANTHER" id="PTHR12696">
    <property type="entry name" value="TIP120"/>
    <property type="match status" value="1"/>
</dbReference>
<gene>
    <name evidence="6" type="ORF">CROS1456_LOCUS613</name>
    <name evidence="7" type="ORF">HKI87_01g08730</name>
</gene>
<dbReference type="InterPro" id="IPR039852">
    <property type="entry name" value="CAND1/CAND2"/>
</dbReference>
<evidence type="ECO:0000313" key="7">
    <source>
        <dbReference type="EMBL" id="WZN59347.1"/>
    </source>
</evidence>
<feature type="compositionally biased region" description="Acidic residues" evidence="4">
    <location>
        <begin position="354"/>
        <end position="364"/>
    </location>
</feature>
<protein>
    <submittedName>
        <fullName evidence="7">Cullin-associated NEDD8-dissociated protein</fullName>
    </submittedName>
</protein>
<dbReference type="Gene3D" id="1.25.10.10">
    <property type="entry name" value="Leucine-rich Repeat Variant"/>
    <property type="match status" value="1"/>
</dbReference>
<proteinExistence type="inferred from homology"/>
<evidence type="ECO:0000313" key="8">
    <source>
        <dbReference type="Proteomes" id="UP001472866"/>
    </source>
</evidence>